<dbReference type="SMART" id="SM00091">
    <property type="entry name" value="PAS"/>
    <property type="match status" value="1"/>
</dbReference>
<feature type="transmembrane region" description="Helical" evidence="12">
    <location>
        <begin position="38"/>
        <end position="58"/>
    </location>
</feature>
<dbReference type="PROSITE" id="PS50109">
    <property type="entry name" value="HIS_KIN"/>
    <property type="match status" value="1"/>
</dbReference>
<evidence type="ECO:0000256" key="9">
    <source>
        <dbReference type="ARBA" id="ARBA00022989"/>
    </source>
</evidence>
<evidence type="ECO:0000313" key="17">
    <source>
        <dbReference type="Proteomes" id="UP001596434"/>
    </source>
</evidence>
<dbReference type="GO" id="GO:0016020">
    <property type="term" value="C:membrane"/>
    <property type="evidence" value="ECO:0007669"/>
    <property type="project" value="UniProtKB-SubCell"/>
</dbReference>
<dbReference type="InterPro" id="IPR035965">
    <property type="entry name" value="PAS-like_dom_sf"/>
</dbReference>
<feature type="domain" description="Histidine kinase" evidence="13">
    <location>
        <begin position="422"/>
        <end position="627"/>
    </location>
</feature>
<dbReference type="PROSITE" id="PS50113">
    <property type="entry name" value="PAC"/>
    <property type="match status" value="1"/>
</dbReference>
<protein>
    <recommendedName>
        <fullName evidence="3">histidine kinase</fullName>
        <ecNumber evidence="3">2.7.13.3</ecNumber>
    </recommendedName>
</protein>
<dbReference type="Proteomes" id="UP001596434">
    <property type="component" value="Unassembled WGS sequence"/>
</dbReference>
<keyword evidence="10" id="KW-0902">Two-component regulatory system</keyword>
<comment type="catalytic activity">
    <reaction evidence="1">
        <text>ATP + protein L-histidine = ADP + protein N-phospho-L-histidine.</text>
        <dbReference type="EC" id="2.7.13.3"/>
    </reaction>
</comment>
<dbReference type="InterPro" id="IPR050351">
    <property type="entry name" value="BphY/WalK/GraS-like"/>
</dbReference>
<dbReference type="SUPFAM" id="SSF55785">
    <property type="entry name" value="PYP-like sensor domain (PAS domain)"/>
    <property type="match status" value="1"/>
</dbReference>
<keyword evidence="11 12" id="KW-0472">Membrane</keyword>
<dbReference type="AlphaFoldDB" id="A0ABD5ZWL4"/>
<reference evidence="16 17" key="1">
    <citation type="journal article" date="2019" name="Int. J. Syst. Evol. Microbiol.">
        <title>The Global Catalogue of Microorganisms (GCM) 10K type strain sequencing project: providing services to taxonomists for standard genome sequencing and annotation.</title>
        <authorList>
            <consortium name="The Broad Institute Genomics Platform"/>
            <consortium name="The Broad Institute Genome Sequencing Center for Infectious Disease"/>
            <person name="Wu L."/>
            <person name="Ma J."/>
        </authorList>
    </citation>
    <scope>NUCLEOTIDE SEQUENCE [LARGE SCALE GENOMIC DNA]</scope>
    <source>
        <strain evidence="16 17">GX21</strain>
    </source>
</reference>
<dbReference type="RefSeq" id="WP_379702883.1">
    <property type="nucleotide sequence ID" value="NZ_JBHTAT010000001.1"/>
</dbReference>
<feature type="transmembrane region" description="Helical" evidence="12">
    <location>
        <begin position="146"/>
        <end position="166"/>
    </location>
</feature>
<dbReference type="GO" id="GO:0000160">
    <property type="term" value="P:phosphorelay signal transduction system"/>
    <property type="evidence" value="ECO:0007669"/>
    <property type="project" value="UniProtKB-KW"/>
</dbReference>
<evidence type="ECO:0000259" key="15">
    <source>
        <dbReference type="PROSITE" id="PS50113"/>
    </source>
</evidence>
<evidence type="ECO:0000256" key="4">
    <source>
        <dbReference type="ARBA" id="ARBA00022679"/>
    </source>
</evidence>
<evidence type="ECO:0000256" key="1">
    <source>
        <dbReference type="ARBA" id="ARBA00000085"/>
    </source>
</evidence>
<evidence type="ECO:0000256" key="2">
    <source>
        <dbReference type="ARBA" id="ARBA00004141"/>
    </source>
</evidence>
<evidence type="ECO:0000256" key="5">
    <source>
        <dbReference type="ARBA" id="ARBA00022692"/>
    </source>
</evidence>
<dbReference type="Pfam" id="PF13426">
    <property type="entry name" value="PAS_9"/>
    <property type="match status" value="1"/>
</dbReference>
<evidence type="ECO:0000256" key="12">
    <source>
        <dbReference type="SAM" id="Phobius"/>
    </source>
</evidence>
<dbReference type="EMBL" id="JBHTAT010000001">
    <property type="protein sequence ID" value="MFC7254684.1"/>
    <property type="molecule type" value="Genomic_DNA"/>
</dbReference>
<feature type="domain" description="PAS" evidence="14">
    <location>
        <begin position="282"/>
        <end position="328"/>
    </location>
</feature>
<feature type="transmembrane region" description="Helical" evidence="12">
    <location>
        <begin position="111"/>
        <end position="131"/>
    </location>
</feature>
<evidence type="ECO:0000259" key="14">
    <source>
        <dbReference type="PROSITE" id="PS50112"/>
    </source>
</evidence>
<dbReference type="InterPro" id="IPR001610">
    <property type="entry name" value="PAC"/>
</dbReference>
<accession>A0ABD5ZWL4</accession>
<dbReference type="InterPro" id="IPR036890">
    <property type="entry name" value="HATPase_C_sf"/>
</dbReference>
<evidence type="ECO:0000256" key="8">
    <source>
        <dbReference type="ARBA" id="ARBA00022840"/>
    </source>
</evidence>
<evidence type="ECO:0000256" key="11">
    <source>
        <dbReference type="ARBA" id="ARBA00023136"/>
    </source>
</evidence>
<dbReference type="CDD" id="cd00130">
    <property type="entry name" value="PAS"/>
    <property type="match status" value="1"/>
</dbReference>
<evidence type="ECO:0000256" key="6">
    <source>
        <dbReference type="ARBA" id="ARBA00022741"/>
    </source>
</evidence>
<dbReference type="EC" id="2.7.13.3" evidence="3"/>
<dbReference type="CDD" id="cd00075">
    <property type="entry name" value="HATPase"/>
    <property type="match status" value="1"/>
</dbReference>
<dbReference type="InterPro" id="IPR003594">
    <property type="entry name" value="HATPase_dom"/>
</dbReference>
<dbReference type="SMART" id="SM00086">
    <property type="entry name" value="PAC"/>
    <property type="match status" value="1"/>
</dbReference>
<dbReference type="GO" id="GO:0005524">
    <property type="term" value="F:ATP binding"/>
    <property type="evidence" value="ECO:0007669"/>
    <property type="project" value="UniProtKB-KW"/>
</dbReference>
<feature type="transmembrane region" description="Helical" evidence="12">
    <location>
        <begin position="70"/>
        <end position="91"/>
    </location>
</feature>
<proteinExistence type="predicted"/>
<dbReference type="SUPFAM" id="SSF55874">
    <property type="entry name" value="ATPase domain of HSP90 chaperone/DNA topoisomerase II/histidine kinase"/>
    <property type="match status" value="1"/>
</dbReference>
<dbReference type="InterPro" id="IPR004358">
    <property type="entry name" value="Sig_transdc_His_kin-like_C"/>
</dbReference>
<keyword evidence="5 12" id="KW-0812">Transmembrane</keyword>
<dbReference type="GO" id="GO:0004673">
    <property type="term" value="F:protein histidine kinase activity"/>
    <property type="evidence" value="ECO:0007669"/>
    <property type="project" value="UniProtKB-EC"/>
</dbReference>
<dbReference type="InterPro" id="IPR000014">
    <property type="entry name" value="PAS"/>
</dbReference>
<evidence type="ECO:0000259" key="13">
    <source>
        <dbReference type="PROSITE" id="PS50109"/>
    </source>
</evidence>
<keyword evidence="9 12" id="KW-1133">Transmembrane helix</keyword>
<keyword evidence="7" id="KW-0418">Kinase</keyword>
<dbReference type="Gene3D" id="3.30.450.20">
    <property type="entry name" value="PAS domain"/>
    <property type="match status" value="1"/>
</dbReference>
<feature type="transmembrane region" description="Helical" evidence="12">
    <location>
        <begin position="216"/>
        <end position="235"/>
    </location>
</feature>
<feature type="transmembrane region" description="Helical" evidence="12">
    <location>
        <begin position="12"/>
        <end position="32"/>
    </location>
</feature>
<sequence length="644" mass="71449">MRVSRRLVSEEWWRHALPIVGVGGGVAVLYVVQLRNFLLFHSVVEMFSIVVASGVFLVTWNAREELKHPFVVVLGISYLFVGGVDLLHTLAYKGMGVFPTAGANLPTQLWLFGRSLEGLSLLGAGAVGFAVSERGITDREWNDRELLTLVSGYALVVAVGLGSIFVFDQFPRAYVPGSGLTRFKLVSEYVIVGLFAAGLVFLYGQRETFDRHVFQLLAVSLLLTMVSELAFTFYVDVYGLSNAVGHLFKLGSFYLIYLAVVKTGIKEPQKALYRTLARREARARKFKKAADYSGHAILITDRDGTIQYVNDTWEDVTGYSAAEVIGENPHVLKSGEHDEAFYEEMWSTILAGEVWEGEIVNERKNGDQFVIHQTTAPILGDEGEIQWFVAIHDEITEQKAYERRLESDLHTSVRQLEVLARVLRHDIRNKLGVVQGNAETVRSETTDDEIAAMATRIEDASQQLLARADKQRSIVRLLVEPSTEVPLSLSDSVTDVVERLKGTYPEAAITVDVPSGLTVTTIPELRRAIEEVVENAIVHADRRPEITVDARTKDGAVELRIEDDGPGIPAAERQVIGERTEIDALRHSNGMGLWLVDHIVAEAGGTVRFADADPRGSVVTLVVPRSRRCDGRDSRTREPRPDVD</sequence>
<dbReference type="PANTHER" id="PTHR42878:SF7">
    <property type="entry name" value="SENSOR HISTIDINE KINASE GLRK"/>
    <property type="match status" value="1"/>
</dbReference>
<dbReference type="Pfam" id="PF02518">
    <property type="entry name" value="HATPase_c"/>
    <property type="match status" value="1"/>
</dbReference>
<dbReference type="InterPro" id="IPR005467">
    <property type="entry name" value="His_kinase_dom"/>
</dbReference>
<keyword evidence="6" id="KW-0547">Nucleotide-binding</keyword>
<dbReference type="PROSITE" id="PS50112">
    <property type="entry name" value="PAS"/>
    <property type="match status" value="1"/>
</dbReference>
<dbReference type="InterPro" id="IPR000700">
    <property type="entry name" value="PAS-assoc_C"/>
</dbReference>
<dbReference type="PRINTS" id="PR00344">
    <property type="entry name" value="BCTRLSENSOR"/>
</dbReference>
<dbReference type="InterPro" id="IPR033425">
    <property type="entry name" value="MASE3"/>
</dbReference>
<gene>
    <name evidence="16" type="ORF">ACFQKE_05100</name>
</gene>
<dbReference type="Pfam" id="PF17159">
    <property type="entry name" value="MASE3"/>
    <property type="match status" value="1"/>
</dbReference>
<dbReference type="Gene3D" id="3.30.565.10">
    <property type="entry name" value="Histidine kinase-like ATPase, C-terminal domain"/>
    <property type="match status" value="1"/>
</dbReference>
<feature type="domain" description="PAC" evidence="15">
    <location>
        <begin position="353"/>
        <end position="407"/>
    </location>
</feature>
<evidence type="ECO:0000256" key="10">
    <source>
        <dbReference type="ARBA" id="ARBA00023012"/>
    </source>
</evidence>
<dbReference type="NCBIfam" id="TIGR00229">
    <property type="entry name" value="sensory_box"/>
    <property type="match status" value="1"/>
</dbReference>
<dbReference type="PANTHER" id="PTHR42878">
    <property type="entry name" value="TWO-COMPONENT HISTIDINE KINASE"/>
    <property type="match status" value="1"/>
</dbReference>
<keyword evidence="8" id="KW-0067">ATP-binding</keyword>
<evidence type="ECO:0000256" key="7">
    <source>
        <dbReference type="ARBA" id="ARBA00022777"/>
    </source>
</evidence>
<comment type="caution">
    <text evidence="16">The sequence shown here is derived from an EMBL/GenBank/DDBJ whole genome shotgun (WGS) entry which is preliminary data.</text>
</comment>
<dbReference type="SMART" id="SM00387">
    <property type="entry name" value="HATPase_c"/>
    <property type="match status" value="1"/>
</dbReference>
<comment type="subcellular location">
    <subcellularLocation>
        <location evidence="2">Membrane</location>
        <topology evidence="2">Multi-pass membrane protein</topology>
    </subcellularLocation>
</comment>
<name>A0ABD5ZWL4_9EURY</name>
<evidence type="ECO:0000313" key="16">
    <source>
        <dbReference type="EMBL" id="MFC7254684.1"/>
    </source>
</evidence>
<feature type="transmembrane region" description="Helical" evidence="12">
    <location>
        <begin position="186"/>
        <end position="204"/>
    </location>
</feature>
<organism evidence="16 17">
    <name type="scientific">Haloplanus litoreus</name>
    <dbReference type="NCBI Taxonomy" id="767515"/>
    <lineage>
        <taxon>Archaea</taxon>
        <taxon>Methanobacteriati</taxon>
        <taxon>Methanobacteriota</taxon>
        <taxon>Stenosarchaea group</taxon>
        <taxon>Halobacteria</taxon>
        <taxon>Halobacteriales</taxon>
        <taxon>Haloferacaceae</taxon>
        <taxon>Haloplanus</taxon>
    </lineage>
</organism>
<evidence type="ECO:0000256" key="3">
    <source>
        <dbReference type="ARBA" id="ARBA00012438"/>
    </source>
</evidence>
<keyword evidence="17" id="KW-1185">Reference proteome</keyword>
<keyword evidence="4" id="KW-0808">Transferase</keyword>